<keyword evidence="2" id="KW-1185">Reference proteome</keyword>
<reference evidence="1 2" key="1">
    <citation type="journal article" date="2008" name="Arch. Virol.">
        <title>The complete nucleotide sequence and genome organization of bean yellow disorder virus, a new member of the genus Crinivirus.</title>
        <authorList>
            <person name="Martin G."/>
            <person name="Velasco L."/>
            <person name="Segundo E."/>
            <person name="Cuadrado I.M."/>
            <person name="Janssen D."/>
        </authorList>
    </citation>
    <scope>NUCLEOTIDE SEQUENCE [LARGE SCALE GENOMIC DNA]</scope>
    <source>
        <strain evidence="1">Bn-03</strain>
    </source>
</reference>
<sequence>MDLDTLLDKYGNETVEKYLSKYMKARMSQGGSIALILNVINEHLVKFLDKDTKTGIDDDELKNFFECVYCFSQLPNFFN</sequence>
<name>B2BZW9_9CLOS</name>
<dbReference type="RefSeq" id="YP_001816778.1">
    <property type="nucleotide sequence ID" value="NC_010561.1"/>
</dbReference>
<evidence type="ECO:0000313" key="1">
    <source>
        <dbReference type="EMBL" id="ABY66968.1"/>
    </source>
</evidence>
<accession>B2BZW9</accession>
<proteinExistence type="predicted"/>
<dbReference type="GeneID" id="6197838"/>
<evidence type="ECO:0000313" key="2">
    <source>
        <dbReference type="Proteomes" id="UP000201276"/>
    </source>
</evidence>
<protein>
    <submittedName>
        <fullName evidence="1">p9</fullName>
    </submittedName>
</protein>
<dbReference type="KEGG" id="vg:6197838"/>
<organism evidence="1 2">
    <name type="scientific">Bean yellow disorder virus</name>
    <dbReference type="NCBI Taxonomy" id="267970"/>
    <lineage>
        <taxon>Viruses</taxon>
        <taxon>Riboviria</taxon>
        <taxon>Orthornavirae</taxon>
        <taxon>Kitrinoviricota</taxon>
        <taxon>Alsuviricetes</taxon>
        <taxon>Martellivirales</taxon>
        <taxon>Closteroviridae</taxon>
        <taxon>Crinivirus</taxon>
        <taxon>Crinivirus flavibetae</taxon>
    </lineage>
</organism>
<dbReference type="Proteomes" id="UP000201276">
    <property type="component" value="Genome"/>
</dbReference>
<dbReference type="OrthoDB" id="27660at10239"/>
<dbReference type="EMBL" id="EU191905">
    <property type="protein sequence ID" value="ABY66968.1"/>
    <property type="molecule type" value="Genomic_RNA"/>
</dbReference>